<accession>A0A8C8VT34</accession>
<dbReference type="InterPro" id="IPR020877">
    <property type="entry name" value="IL-1_CS"/>
</dbReference>
<dbReference type="AlphaFoldDB" id="A0A8C8VT34"/>
<dbReference type="InterPro" id="IPR003297">
    <property type="entry name" value="IL-1RA/IL-36"/>
</dbReference>
<reference evidence="6" key="3">
    <citation type="submission" date="2025-09" db="UniProtKB">
        <authorList>
            <consortium name="Ensembl"/>
        </authorList>
    </citation>
    <scope>IDENTIFICATION</scope>
</reference>
<dbReference type="Gene3D" id="2.80.10.50">
    <property type="match status" value="1"/>
</dbReference>
<dbReference type="CDD" id="cd23300">
    <property type="entry name" value="beta-trefoil_IL36"/>
    <property type="match status" value="1"/>
</dbReference>
<dbReference type="GO" id="GO:0005125">
    <property type="term" value="F:cytokine activity"/>
    <property type="evidence" value="ECO:0007669"/>
    <property type="project" value="UniProtKB-UniRule"/>
</dbReference>
<evidence type="ECO:0000256" key="3">
    <source>
        <dbReference type="ARBA" id="ARBA00022525"/>
    </source>
</evidence>
<dbReference type="InterPro" id="IPR008996">
    <property type="entry name" value="IL1/FGF"/>
</dbReference>
<evidence type="ECO:0000313" key="6">
    <source>
        <dbReference type="Ensembl" id="ENSPEMP00000005446.1"/>
    </source>
</evidence>
<dbReference type="GO" id="GO:0002437">
    <property type="term" value="P:inflammatory response to antigenic stimulus"/>
    <property type="evidence" value="ECO:0007669"/>
    <property type="project" value="TreeGrafter"/>
</dbReference>
<dbReference type="PROSITE" id="PS00253">
    <property type="entry name" value="INTERLEUKIN_1"/>
    <property type="match status" value="1"/>
</dbReference>
<dbReference type="GO" id="GO:0071222">
    <property type="term" value="P:cellular response to lipopolysaccharide"/>
    <property type="evidence" value="ECO:0007669"/>
    <property type="project" value="TreeGrafter"/>
</dbReference>
<dbReference type="GO" id="GO:0005149">
    <property type="term" value="F:interleukin-1 receptor binding"/>
    <property type="evidence" value="ECO:0007669"/>
    <property type="project" value="UniProtKB-UniRule"/>
</dbReference>
<sequence length="180" mass="20168">MKALNRVRCTKKVSVNHKPVWINLHLLSPKTIGTYKIRDSQHMVWVLTGNSLIAVPASNNVKPVILSLIACRDTEFQDNEKGNLVFLGIESKSLCLFCAEIGGTPTLQLKDVDIMDIYNENKAQKAFLFYHSTEGSTSTFQSVAYPGWFIATPSTARQAIILTQQRGEVNNTNFYLESEN</sequence>
<dbReference type="Proteomes" id="UP000694547">
    <property type="component" value="Chromosome 4"/>
</dbReference>
<dbReference type="SMART" id="SM00125">
    <property type="entry name" value="IL1"/>
    <property type="match status" value="1"/>
</dbReference>
<organism evidence="6 7">
    <name type="scientific">Peromyscus maniculatus bairdii</name>
    <name type="common">Prairie deer mouse</name>
    <dbReference type="NCBI Taxonomy" id="230844"/>
    <lineage>
        <taxon>Eukaryota</taxon>
        <taxon>Metazoa</taxon>
        <taxon>Chordata</taxon>
        <taxon>Craniata</taxon>
        <taxon>Vertebrata</taxon>
        <taxon>Euteleostomi</taxon>
        <taxon>Mammalia</taxon>
        <taxon>Eutheria</taxon>
        <taxon>Euarchontoglires</taxon>
        <taxon>Glires</taxon>
        <taxon>Rodentia</taxon>
        <taxon>Myomorpha</taxon>
        <taxon>Muroidea</taxon>
        <taxon>Cricetidae</taxon>
        <taxon>Neotominae</taxon>
        <taxon>Peromyscus</taxon>
    </lineage>
</organism>
<dbReference type="SUPFAM" id="SSF50353">
    <property type="entry name" value="Cytokine"/>
    <property type="match status" value="1"/>
</dbReference>
<dbReference type="PRINTS" id="PR01360">
    <property type="entry name" value="INTRLEUKIN1X"/>
</dbReference>
<protein>
    <recommendedName>
        <fullName evidence="5">Interleukin-1</fullName>
    </recommendedName>
</protein>
<evidence type="ECO:0000256" key="5">
    <source>
        <dbReference type="RuleBase" id="RU003753"/>
    </source>
</evidence>
<dbReference type="GO" id="GO:0005615">
    <property type="term" value="C:extracellular space"/>
    <property type="evidence" value="ECO:0007669"/>
    <property type="project" value="Ensembl"/>
</dbReference>
<evidence type="ECO:0000256" key="2">
    <source>
        <dbReference type="ARBA" id="ARBA00010448"/>
    </source>
</evidence>
<dbReference type="InterPro" id="IPR000975">
    <property type="entry name" value="IL-1_fam"/>
</dbReference>
<dbReference type="GeneTree" id="ENSGT00950000182943"/>
<proteinExistence type="inferred from homology"/>
<dbReference type="GO" id="GO:0045582">
    <property type="term" value="P:positive regulation of T cell differentiation"/>
    <property type="evidence" value="ECO:0007669"/>
    <property type="project" value="Ensembl"/>
</dbReference>
<dbReference type="GO" id="GO:0032755">
    <property type="term" value="P:positive regulation of interleukin-6 production"/>
    <property type="evidence" value="ECO:0007669"/>
    <property type="project" value="Ensembl"/>
</dbReference>
<name>A0A8C8VT34_PERMB</name>
<dbReference type="PANTHER" id="PTHR10078">
    <property type="entry name" value="INTERLEUKIN-1 FAMILY MEMBER"/>
    <property type="match status" value="1"/>
</dbReference>
<comment type="subcellular location">
    <subcellularLocation>
        <location evidence="1 5">Secreted</location>
    </subcellularLocation>
</comment>
<dbReference type="Pfam" id="PF00340">
    <property type="entry name" value="IL1"/>
    <property type="match status" value="1"/>
</dbReference>
<dbReference type="GO" id="GO:0019221">
    <property type="term" value="P:cytokine-mediated signaling pathway"/>
    <property type="evidence" value="ECO:0007669"/>
    <property type="project" value="TreeGrafter"/>
</dbReference>
<keyword evidence="4" id="KW-1015">Disulfide bond</keyword>
<dbReference type="Ensembl" id="ENSPEMT00000009476.2">
    <property type="protein sequence ID" value="ENSPEMP00000005446.1"/>
    <property type="gene ID" value="ENSPEMG00000007893.2"/>
</dbReference>
<dbReference type="PANTHER" id="PTHR10078:SF24">
    <property type="entry name" value="INTERLEUKIN-36 BETA"/>
    <property type="match status" value="1"/>
</dbReference>
<evidence type="ECO:0000256" key="4">
    <source>
        <dbReference type="ARBA" id="ARBA00023157"/>
    </source>
</evidence>
<dbReference type="FunFam" id="2.80.10.50:FF:000013">
    <property type="entry name" value="Interleukin-1"/>
    <property type="match status" value="1"/>
</dbReference>
<comment type="similarity">
    <text evidence="2 5">Belongs to the IL-1 family.</text>
</comment>
<dbReference type="PRINTS" id="PR00264">
    <property type="entry name" value="INTERLEUKIN1"/>
</dbReference>
<keyword evidence="3 5" id="KW-0964">Secreted</keyword>
<reference evidence="6" key="2">
    <citation type="submission" date="2025-08" db="UniProtKB">
        <authorList>
            <consortium name="Ensembl"/>
        </authorList>
    </citation>
    <scope>IDENTIFICATION</scope>
</reference>
<reference evidence="6 7" key="1">
    <citation type="submission" date="2018-10" db="EMBL/GenBank/DDBJ databases">
        <title>Improved assembly of the deer mouse Peromyscus maniculatus genome.</title>
        <authorList>
            <person name="Lassance J.-M."/>
            <person name="Hoekstra H.E."/>
        </authorList>
    </citation>
    <scope>NUCLEOTIDE SEQUENCE [LARGE SCALE GENOMIC DNA]</scope>
</reference>
<keyword evidence="7" id="KW-1185">Reference proteome</keyword>
<evidence type="ECO:0000256" key="1">
    <source>
        <dbReference type="ARBA" id="ARBA00004613"/>
    </source>
</evidence>
<evidence type="ECO:0000313" key="7">
    <source>
        <dbReference type="Proteomes" id="UP000694547"/>
    </source>
</evidence>